<accession>X1UD47</accession>
<proteinExistence type="predicted"/>
<name>X1UD47_9ZZZZ</name>
<dbReference type="EMBL" id="BARW01020012">
    <property type="protein sequence ID" value="GAJ01462.1"/>
    <property type="molecule type" value="Genomic_DNA"/>
</dbReference>
<gene>
    <name evidence="1" type="ORF">S12H4_33887</name>
</gene>
<organism evidence="1">
    <name type="scientific">marine sediment metagenome</name>
    <dbReference type="NCBI Taxonomy" id="412755"/>
    <lineage>
        <taxon>unclassified sequences</taxon>
        <taxon>metagenomes</taxon>
        <taxon>ecological metagenomes</taxon>
    </lineage>
</organism>
<comment type="caution">
    <text evidence="1">The sequence shown here is derived from an EMBL/GenBank/DDBJ whole genome shotgun (WGS) entry which is preliminary data.</text>
</comment>
<dbReference type="AlphaFoldDB" id="X1UD47"/>
<reference evidence="1" key="1">
    <citation type="journal article" date="2014" name="Front. Microbiol.">
        <title>High frequency of phylogenetically diverse reductive dehalogenase-homologous genes in deep subseafloor sedimentary metagenomes.</title>
        <authorList>
            <person name="Kawai M."/>
            <person name="Futagami T."/>
            <person name="Toyoda A."/>
            <person name="Takaki Y."/>
            <person name="Nishi S."/>
            <person name="Hori S."/>
            <person name="Arai W."/>
            <person name="Tsubouchi T."/>
            <person name="Morono Y."/>
            <person name="Uchiyama I."/>
            <person name="Ito T."/>
            <person name="Fujiyama A."/>
            <person name="Inagaki F."/>
            <person name="Takami H."/>
        </authorList>
    </citation>
    <scope>NUCLEOTIDE SEQUENCE</scope>
    <source>
        <strain evidence="1">Expedition CK06-06</strain>
    </source>
</reference>
<feature type="non-terminal residue" evidence="1">
    <location>
        <position position="1"/>
    </location>
</feature>
<protein>
    <submittedName>
        <fullName evidence="1">Uncharacterized protein</fullName>
    </submittedName>
</protein>
<evidence type="ECO:0000313" key="1">
    <source>
        <dbReference type="EMBL" id="GAJ01462.1"/>
    </source>
</evidence>
<sequence length="41" mass="4509">SATGADNMVAQLAGFWIPNSYWGSLHQMEDGGHFLFLQITP</sequence>